<name>A0A1N7N5S1_9FLAO</name>
<accession>A0A1N7N5S1</accession>
<proteinExistence type="predicted"/>
<dbReference type="AlphaFoldDB" id="A0A1N7N5S1"/>
<sequence>MANVKIIREVTNGSPGNWRLCFQWCEYIYDNGSTEKGYRFIWRRDDDTLQAARGQARIPSFRDMQELIFLAAQDGWLASIE</sequence>
<dbReference type="RefSeq" id="WP_076551977.1">
    <property type="nucleotide sequence ID" value="NZ_FTOL01000003.1"/>
</dbReference>
<dbReference type="EMBL" id="FTOL01000003">
    <property type="protein sequence ID" value="SIS93695.1"/>
    <property type="molecule type" value="Genomic_DNA"/>
</dbReference>
<evidence type="ECO:0000313" key="2">
    <source>
        <dbReference type="Proteomes" id="UP000186744"/>
    </source>
</evidence>
<gene>
    <name evidence="1" type="ORF">SAMN05421786_103239</name>
</gene>
<reference evidence="2" key="1">
    <citation type="submission" date="2017-01" db="EMBL/GenBank/DDBJ databases">
        <authorList>
            <person name="Varghese N."/>
            <person name="Submissions S."/>
        </authorList>
    </citation>
    <scope>NUCLEOTIDE SEQUENCE [LARGE SCALE GENOMIC DNA]</scope>
    <source>
        <strain evidence="2">DSM 18017</strain>
    </source>
</reference>
<dbReference type="STRING" id="373668.SAMN05421786_103239"/>
<organism evidence="1 2">
    <name type="scientific">Chryseobacterium ureilyticum</name>
    <dbReference type="NCBI Taxonomy" id="373668"/>
    <lineage>
        <taxon>Bacteria</taxon>
        <taxon>Pseudomonadati</taxon>
        <taxon>Bacteroidota</taxon>
        <taxon>Flavobacteriia</taxon>
        <taxon>Flavobacteriales</taxon>
        <taxon>Weeksellaceae</taxon>
        <taxon>Chryseobacterium group</taxon>
        <taxon>Chryseobacterium</taxon>
    </lineage>
</organism>
<dbReference type="Proteomes" id="UP000186744">
    <property type="component" value="Unassembled WGS sequence"/>
</dbReference>
<evidence type="ECO:0000313" key="1">
    <source>
        <dbReference type="EMBL" id="SIS93695.1"/>
    </source>
</evidence>
<protein>
    <submittedName>
        <fullName evidence="1">Uncharacterized protein</fullName>
    </submittedName>
</protein>
<keyword evidence="2" id="KW-1185">Reference proteome</keyword>
<dbReference type="OrthoDB" id="7107882at2"/>